<dbReference type="SUPFAM" id="SSF52540">
    <property type="entry name" value="P-loop containing nucleoside triphosphate hydrolases"/>
    <property type="match status" value="1"/>
</dbReference>
<dbReference type="AlphaFoldDB" id="A0AA35WHN0"/>
<feature type="domain" description="Sulfotransferase" evidence="1">
    <location>
        <begin position="164"/>
        <end position="424"/>
    </location>
</feature>
<dbReference type="PANTHER" id="PTHR15723:SF0">
    <property type="entry name" value="CARBOHYDRATE SULFOTRANSFERASE 15"/>
    <property type="match status" value="1"/>
</dbReference>
<keyword evidence="3" id="KW-1185">Reference proteome</keyword>
<dbReference type="GO" id="GO:0019319">
    <property type="term" value="P:hexose biosynthetic process"/>
    <property type="evidence" value="ECO:0007669"/>
    <property type="project" value="TreeGrafter"/>
</dbReference>
<dbReference type="EMBL" id="CASHTH010001323">
    <property type="protein sequence ID" value="CAI8014067.1"/>
    <property type="molecule type" value="Genomic_DNA"/>
</dbReference>
<organism evidence="2 3">
    <name type="scientific">Geodia barretti</name>
    <name type="common">Barrett's horny sponge</name>
    <dbReference type="NCBI Taxonomy" id="519541"/>
    <lineage>
        <taxon>Eukaryota</taxon>
        <taxon>Metazoa</taxon>
        <taxon>Porifera</taxon>
        <taxon>Demospongiae</taxon>
        <taxon>Heteroscleromorpha</taxon>
        <taxon>Tetractinellida</taxon>
        <taxon>Astrophorina</taxon>
        <taxon>Geodiidae</taxon>
        <taxon>Geodia</taxon>
    </lineage>
</organism>
<sequence>MAAISQKTYKHNKTLDFKFPKPDMLYSKTPCTLTNVSNFPVERPRDDNAHELELVEQNLQKCLKAAELTEYFDEKNYIARAMKNAAHFLLLMRGVVTADYSANHTNMPYWKSQFRLNRCIGRNVEGHIGHQPFSFAGNLLTPQLQHTIHFGYAGRVHSPSMCLPSIFVAGFPKCGSSFVYCLVQRLYQYKKWKFILQQPEKEPHFWVPGGPAYHHLNPHDLGDVSRYMLNFLPRAIGNTSFSVPIDASPNTLFQWPRYSLNDTLENYCLVPSVLPLILPRAKYIVVLRDPVTMLYSAFWFSTSAHCKSLNRTEQVRAPDDFHFRVLQKIRSYEFCTRFKPVDACFEVLYPPITGPVKYGSSQCGRVRLEVGFYYYYIRRWLAVIPREQFHFMTTEELKKDYHVAAQNLSDFLDLGLDIIKRPFVKVNDKHCKNVQSTFDYRTDTELQMRNDTKRLLYKFFDPMNQKLAKLLNDSKFLWKLQE</sequence>
<dbReference type="Proteomes" id="UP001174909">
    <property type="component" value="Unassembled WGS sequence"/>
</dbReference>
<dbReference type="InterPro" id="IPR000863">
    <property type="entry name" value="Sulfotransferase_dom"/>
</dbReference>
<dbReference type="PANTHER" id="PTHR15723">
    <property type="entry name" value="CARBOHYDRATE SULFOTRANSFERASE 15"/>
    <property type="match status" value="1"/>
</dbReference>
<evidence type="ECO:0000313" key="2">
    <source>
        <dbReference type="EMBL" id="CAI8014067.1"/>
    </source>
</evidence>
<evidence type="ECO:0000259" key="1">
    <source>
        <dbReference type="Pfam" id="PF00685"/>
    </source>
</evidence>
<comment type="caution">
    <text evidence="2">The sequence shown here is derived from an EMBL/GenBank/DDBJ whole genome shotgun (WGS) entry which is preliminary data.</text>
</comment>
<gene>
    <name evidence="2" type="ORF">GBAR_LOCUS8825</name>
</gene>
<reference evidence="2" key="1">
    <citation type="submission" date="2023-03" db="EMBL/GenBank/DDBJ databases">
        <authorList>
            <person name="Steffen K."/>
            <person name="Cardenas P."/>
        </authorList>
    </citation>
    <scope>NUCLEOTIDE SEQUENCE</scope>
</reference>
<dbReference type="InterPro" id="IPR027417">
    <property type="entry name" value="P-loop_NTPase"/>
</dbReference>
<dbReference type="InterPro" id="IPR052654">
    <property type="entry name" value="CS_Sulfotransferase"/>
</dbReference>
<proteinExistence type="predicted"/>
<name>A0AA35WHN0_GEOBA</name>
<dbReference type="Pfam" id="PF00685">
    <property type="entry name" value="Sulfotransfer_1"/>
    <property type="match status" value="1"/>
</dbReference>
<accession>A0AA35WHN0</accession>
<evidence type="ECO:0000313" key="3">
    <source>
        <dbReference type="Proteomes" id="UP001174909"/>
    </source>
</evidence>
<dbReference type="Gene3D" id="3.40.50.300">
    <property type="entry name" value="P-loop containing nucleotide triphosphate hydrolases"/>
    <property type="match status" value="1"/>
</dbReference>
<dbReference type="GO" id="GO:0050659">
    <property type="term" value="F:N-acetylgalactosamine 4-sulfate 6-O-sulfotransferase activity"/>
    <property type="evidence" value="ECO:0007669"/>
    <property type="project" value="TreeGrafter"/>
</dbReference>
<protein>
    <submittedName>
        <fullName evidence="2">Carbohydrate sulfotransferase 15</fullName>
    </submittedName>
</protein>